<keyword evidence="4" id="KW-1185">Reference proteome</keyword>
<proteinExistence type="predicted"/>
<comment type="caution">
    <text evidence="3">The sequence shown here is derived from an EMBL/GenBank/DDBJ whole genome shotgun (WGS) entry which is preliminary data.</text>
</comment>
<dbReference type="EMBL" id="RFFH01000001">
    <property type="protein sequence ID" value="RMI35102.1"/>
    <property type="molecule type" value="Genomic_DNA"/>
</dbReference>
<evidence type="ECO:0000313" key="4">
    <source>
        <dbReference type="Proteomes" id="UP000279275"/>
    </source>
</evidence>
<feature type="transmembrane region" description="Helical" evidence="2">
    <location>
        <begin position="9"/>
        <end position="30"/>
    </location>
</feature>
<dbReference type="AlphaFoldDB" id="A0A3M2LC34"/>
<name>A0A3M2LC34_9NOCA</name>
<feature type="transmembrane region" description="Helical" evidence="2">
    <location>
        <begin position="93"/>
        <end position="115"/>
    </location>
</feature>
<keyword evidence="2" id="KW-0812">Transmembrane</keyword>
<keyword evidence="2" id="KW-1133">Transmembrane helix</keyword>
<dbReference type="Proteomes" id="UP000279275">
    <property type="component" value="Unassembled WGS sequence"/>
</dbReference>
<keyword evidence="2" id="KW-0472">Membrane</keyword>
<protein>
    <submittedName>
        <fullName evidence="3">Uncharacterized protein</fullName>
    </submittedName>
</protein>
<evidence type="ECO:0000256" key="2">
    <source>
        <dbReference type="SAM" id="Phobius"/>
    </source>
</evidence>
<feature type="region of interest" description="Disordered" evidence="1">
    <location>
        <begin position="192"/>
        <end position="250"/>
    </location>
</feature>
<organism evidence="3 4">
    <name type="scientific">Nocardia stercoris</name>
    <dbReference type="NCBI Taxonomy" id="2483361"/>
    <lineage>
        <taxon>Bacteria</taxon>
        <taxon>Bacillati</taxon>
        <taxon>Actinomycetota</taxon>
        <taxon>Actinomycetes</taxon>
        <taxon>Mycobacteriales</taxon>
        <taxon>Nocardiaceae</taxon>
        <taxon>Nocardia</taxon>
    </lineage>
</organism>
<feature type="compositionally biased region" description="Low complexity" evidence="1">
    <location>
        <begin position="192"/>
        <end position="208"/>
    </location>
</feature>
<reference evidence="3 4" key="1">
    <citation type="submission" date="2018-10" db="EMBL/GenBank/DDBJ databases">
        <title>Isolation from cow dung.</title>
        <authorList>
            <person name="Ling L."/>
        </authorList>
    </citation>
    <scope>NUCLEOTIDE SEQUENCE [LARGE SCALE GENOMIC DNA]</scope>
    <source>
        <strain evidence="3 4">NEAU-LL90</strain>
    </source>
</reference>
<evidence type="ECO:0000313" key="3">
    <source>
        <dbReference type="EMBL" id="RMI35102.1"/>
    </source>
</evidence>
<feature type="transmembrane region" description="Helical" evidence="2">
    <location>
        <begin position="127"/>
        <end position="148"/>
    </location>
</feature>
<sequence>MPATVRRAFYAMLAGAVMSAVGVVVTVIQMPQTIDRAVKNAGLQTGTKPLDHRAVHDIAYVSAAAAVVMGVLQVGLWIWMAFANRAGKNWARVTSTVFFGISTLSTLVGLMSLAVTSLAPSSSVTGLSASVSALMWVAGLGAVIQLWHKDSRPYFAPRPPVYGPYGYPPAGPYGYPPAPPYGPTIPGPYGAPAAPGPAPQQYGAPVPGQYVAPAPEPGGGDAVPEGAPTVNAEVPVKNSWSTGEPVPPQQ</sequence>
<evidence type="ECO:0000256" key="1">
    <source>
        <dbReference type="SAM" id="MobiDB-lite"/>
    </source>
</evidence>
<feature type="transmembrane region" description="Helical" evidence="2">
    <location>
        <begin position="58"/>
        <end position="81"/>
    </location>
</feature>
<accession>A0A3M2LC34</accession>
<gene>
    <name evidence="3" type="ORF">EBN03_01915</name>
</gene>